<reference evidence="2" key="1">
    <citation type="journal article" date="2013" name="Genome Announc.">
        <title>Draft Genome Sequence of Streptomyces bottropensis ATCC 25435, a Bottromycin-Producing Actinomycete.</title>
        <authorList>
            <person name="Zhang H."/>
            <person name="Zhou W."/>
            <person name="Zhuang Y."/>
            <person name="Liang X."/>
            <person name="Liu T."/>
        </authorList>
    </citation>
    <scope>NUCLEOTIDE SEQUENCE [LARGE SCALE GENOMIC DNA]</scope>
    <source>
        <strain evidence="2">ATCC 25435</strain>
    </source>
</reference>
<dbReference type="InterPro" id="IPR046214">
    <property type="entry name" value="DUF6247"/>
</dbReference>
<evidence type="ECO:0000313" key="1">
    <source>
        <dbReference type="EMBL" id="EMF51032.1"/>
    </source>
</evidence>
<evidence type="ECO:0000313" key="2">
    <source>
        <dbReference type="Proteomes" id="UP000030760"/>
    </source>
</evidence>
<protein>
    <submittedName>
        <fullName evidence="1">Uncharacterized protein</fullName>
    </submittedName>
</protein>
<name>M3D4G0_9ACTN</name>
<accession>M3D4G0</accession>
<gene>
    <name evidence="1" type="ORF">SBD_7749</name>
</gene>
<proteinExistence type="predicted"/>
<dbReference type="Pfam" id="PF19760">
    <property type="entry name" value="DUF6247"/>
    <property type="match status" value="1"/>
</dbReference>
<dbReference type="AlphaFoldDB" id="M3D4G0"/>
<dbReference type="Proteomes" id="UP000030760">
    <property type="component" value="Unassembled WGS sequence"/>
</dbReference>
<sequence length="161" mass="17482">MSGGGPARRRCAGPDRPIEEGTRMIAERAGSGACVAARPERTPGALRAALERVAPHRLGEMERQKDEAITLAARTGSLGPITRFLETWAVTVEIARIPATAARLRTAEHAARTVGHDDPAWREAMDEIRDLHAEALESLDRGPLSRDSLARDSFERVAADR</sequence>
<organism evidence="1 2">
    <name type="scientific">Streptomyces bottropensis ATCC 25435</name>
    <dbReference type="NCBI Taxonomy" id="1054862"/>
    <lineage>
        <taxon>Bacteria</taxon>
        <taxon>Bacillati</taxon>
        <taxon>Actinomycetota</taxon>
        <taxon>Actinomycetes</taxon>
        <taxon>Kitasatosporales</taxon>
        <taxon>Streptomycetaceae</taxon>
        <taxon>Streptomyces</taxon>
    </lineage>
</organism>
<dbReference type="EMBL" id="KB405097">
    <property type="protein sequence ID" value="EMF51032.1"/>
    <property type="molecule type" value="Genomic_DNA"/>
</dbReference>